<gene>
    <name evidence="1" type="ORF">IE37_00878</name>
</gene>
<protein>
    <submittedName>
        <fullName evidence="1">Uncharacterized protein</fullName>
    </submittedName>
</protein>
<dbReference type="EMBL" id="QGDI01000003">
    <property type="protein sequence ID" value="PWJ13947.1"/>
    <property type="molecule type" value="Genomic_DNA"/>
</dbReference>
<dbReference type="RefSeq" id="WP_109725734.1">
    <property type="nucleotide sequence ID" value="NZ_QGDI01000003.1"/>
</dbReference>
<organism evidence="1 2">
    <name type="scientific">Ruminococcus flavefaciens</name>
    <dbReference type="NCBI Taxonomy" id="1265"/>
    <lineage>
        <taxon>Bacteria</taxon>
        <taxon>Bacillati</taxon>
        <taxon>Bacillota</taxon>
        <taxon>Clostridia</taxon>
        <taxon>Eubacteriales</taxon>
        <taxon>Oscillospiraceae</taxon>
        <taxon>Ruminococcus</taxon>
    </lineage>
</organism>
<dbReference type="OrthoDB" id="2066487at2"/>
<comment type="caution">
    <text evidence="1">The sequence shown here is derived from an EMBL/GenBank/DDBJ whole genome shotgun (WGS) entry which is preliminary data.</text>
</comment>
<dbReference type="Proteomes" id="UP000245720">
    <property type="component" value="Unassembled WGS sequence"/>
</dbReference>
<sequence>MNSDWFMNYAEYAVRAIDIETHWYELRGWITKNGRHILIGDDGGGSSGSGAGKSIDNSVKSGIIEENGEPKPITKITDKAIASVPKVKISGYTDEQCSKIQEQHKELLKYARDNNDCNEVAFVFDSSLQVRKEFKGSDDRLDFGQNFYDSDLMIMHNHPRNSSYSFTDIVEFVGNERIKTLTIVKNNGNVETLSKLKDFDKLSLLRSLQKAENKVLKATKKGEYRDNEYRKVVNKFLDNQQKGGLFEWKK</sequence>
<proteinExistence type="predicted"/>
<name>A0A315Y1R0_RUMFL</name>
<evidence type="ECO:0000313" key="2">
    <source>
        <dbReference type="Proteomes" id="UP000245720"/>
    </source>
</evidence>
<accession>A0A315Y1R0</accession>
<dbReference type="AlphaFoldDB" id="A0A315Y1R0"/>
<evidence type="ECO:0000313" key="1">
    <source>
        <dbReference type="EMBL" id="PWJ13947.1"/>
    </source>
</evidence>
<reference evidence="1 2" key="1">
    <citation type="submission" date="2018-05" db="EMBL/GenBank/DDBJ databases">
        <title>The Hungate 1000. A catalogue of reference genomes from the rumen microbiome.</title>
        <authorList>
            <person name="Kelly W."/>
        </authorList>
    </citation>
    <scope>NUCLEOTIDE SEQUENCE [LARGE SCALE GENOMIC DNA]</scope>
    <source>
        <strain evidence="1 2">SAb67</strain>
    </source>
</reference>